<dbReference type="InterPro" id="IPR023632">
    <property type="entry name" value="ATP_synth_F1_gsu_CS"/>
</dbReference>
<evidence type="ECO:0000256" key="5">
    <source>
        <dbReference type="ARBA" id="ARBA00022781"/>
    </source>
</evidence>
<evidence type="ECO:0000256" key="4">
    <source>
        <dbReference type="ARBA" id="ARBA00022448"/>
    </source>
</evidence>
<evidence type="ECO:0000313" key="12">
    <source>
        <dbReference type="Proteomes" id="UP001597059"/>
    </source>
</evidence>
<dbReference type="CDD" id="cd12151">
    <property type="entry name" value="F1-ATPase_gamma"/>
    <property type="match status" value="1"/>
</dbReference>
<accession>A0ABW4AYR0</accession>
<comment type="function">
    <text evidence="1 10">Produces ATP from ADP in the presence of a proton gradient across the membrane. The gamma chain is believed to be important in regulating ATPase activity and the flow of protons through the CF(0) complex.</text>
</comment>
<dbReference type="PANTHER" id="PTHR11693:SF22">
    <property type="entry name" value="ATP SYNTHASE SUBUNIT GAMMA, MITOCHONDRIAL"/>
    <property type="match status" value="1"/>
</dbReference>
<sequence length="286" mass="31463">MAVGKEIRAQIGSINNTRKITRAMEKVAASKTRKAQDRMASSRPYADRIRQVIGHLANANPEYKHRYLTEREIKRVGYVIVSSDRGLCGGLNVNAFKAAMKDMKQYVEAGIEVEICAVGSKAVSFFKNYGGNVAAAVTGLGDAPEASKLVGSVKVMLDAFDEGRIDRLVLVSNEFVNTMTQKPNVEQLLPLKAEENAELKHHWDYIYEPDAVEILNDLLVRYIESQVYQAVVENIACEQAARMLAMKNATDNAGNIIDELQLVYNKARQAAITQEISEIVGGAAAV</sequence>
<dbReference type="PANTHER" id="PTHR11693">
    <property type="entry name" value="ATP SYNTHASE GAMMA CHAIN"/>
    <property type="match status" value="1"/>
</dbReference>
<keyword evidence="12" id="KW-1185">Reference proteome</keyword>
<dbReference type="NCBIfam" id="NF004144">
    <property type="entry name" value="PRK05621.1-1"/>
    <property type="match status" value="1"/>
</dbReference>
<keyword evidence="7 10" id="KW-0472">Membrane</keyword>
<evidence type="ECO:0000313" key="11">
    <source>
        <dbReference type="EMBL" id="MFD1382927.1"/>
    </source>
</evidence>
<comment type="similarity">
    <text evidence="3 10">Belongs to the ATPase gamma chain family.</text>
</comment>
<dbReference type="InterPro" id="IPR035968">
    <property type="entry name" value="ATP_synth_F1_ATPase_gsu"/>
</dbReference>
<gene>
    <name evidence="10 11" type="primary">atpG</name>
    <name evidence="11" type="ORF">ACFQ45_06100</name>
</gene>
<dbReference type="Proteomes" id="UP001597059">
    <property type="component" value="Unassembled WGS sequence"/>
</dbReference>
<protein>
    <recommendedName>
        <fullName evidence="10">ATP synthase gamma chain</fullName>
    </recommendedName>
    <alternativeName>
        <fullName evidence="10">ATP synthase F1 sector gamma subunit</fullName>
    </alternativeName>
    <alternativeName>
        <fullName evidence="10">F-ATPase gamma subunit</fullName>
    </alternativeName>
</protein>
<evidence type="ECO:0000256" key="1">
    <source>
        <dbReference type="ARBA" id="ARBA00003456"/>
    </source>
</evidence>
<reference evidence="12" key="1">
    <citation type="journal article" date="2019" name="Int. J. Syst. Evol. Microbiol.">
        <title>The Global Catalogue of Microorganisms (GCM) 10K type strain sequencing project: providing services to taxonomists for standard genome sequencing and annotation.</title>
        <authorList>
            <consortium name="The Broad Institute Genomics Platform"/>
            <consortium name="The Broad Institute Genome Sequencing Center for Infectious Disease"/>
            <person name="Wu L."/>
            <person name="Ma J."/>
        </authorList>
    </citation>
    <scope>NUCLEOTIDE SEQUENCE [LARGE SCALE GENOMIC DNA]</scope>
    <source>
        <strain evidence="12">JCM 30774</strain>
    </source>
</reference>
<evidence type="ECO:0000256" key="2">
    <source>
        <dbReference type="ARBA" id="ARBA00004170"/>
    </source>
</evidence>
<keyword evidence="10" id="KW-1003">Cell membrane</keyword>
<evidence type="ECO:0000256" key="8">
    <source>
        <dbReference type="ARBA" id="ARBA00023196"/>
    </source>
</evidence>
<dbReference type="EMBL" id="JBHTMN010000007">
    <property type="protein sequence ID" value="MFD1382927.1"/>
    <property type="molecule type" value="Genomic_DNA"/>
</dbReference>
<dbReference type="Pfam" id="PF00231">
    <property type="entry name" value="ATP-synt"/>
    <property type="match status" value="1"/>
</dbReference>
<dbReference type="NCBIfam" id="TIGR01146">
    <property type="entry name" value="ATPsyn_F1gamma"/>
    <property type="match status" value="1"/>
</dbReference>
<evidence type="ECO:0000256" key="3">
    <source>
        <dbReference type="ARBA" id="ARBA00007681"/>
    </source>
</evidence>
<dbReference type="Gene3D" id="1.10.287.80">
    <property type="entry name" value="ATP synthase, gamma subunit, helix hairpin domain"/>
    <property type="match status" value="1"/>
</dbReference>
<evidence type="ECO:0000256" key="9">
    <source>
        <dbReference type="ARBA" id="ARBA00023310"/>
    </source>
</evidence>
<keyword evidence="8 10" id="KW-0139">CF(1)</keyword>
<dbReference type="SUPFAM" id="SSF52943">
    <property type="entry name" value="ATP synthase (F1-ATPase), gamma subunit"/>
    <property type="match status" value="1"/>
</dbReference>
<dbReference type="HAMAP" id="MF_00815">
    <property type="entry name" value="ATP_synth_gamma_bact"/>
    <property type="match status" value="1"/>
</dbReference>
<evidence type="ECO:0000256" key="6">
    <source>
        <dbReference type="ARBA" id="ARBA00023065"/>
    </source>
</evidence>
<keyword evidence="5 10" id="KW-0375">Hydrogen ion transport</keyword>
<dbReference type="Gene3D" id="3.40.1380.10">
    <property type="match status" value="1"/>
</dbReference>
<keyword evidence="9 10" id="KW-0066">ATP synthesis</keyword>
<comment type="subcellular location">
    <subcellularLocation>
        <location evidence="10">Cell membrane</location>
        <topology evidence="10">Peripheral membrane protein</topology>
    </subcellularLocation>
    <subcellularLocation>
        <location evidence="2">Membrane</location>
        <topology evidence="2">Peripheral membrane protein</topology>
    </subcellularLocation>
</comment>
<organism evidence="11 12">
    <name type="scientific">Rhodanobacter aciditrophus</name>
    <dbReference type="NCBI Taxonomy" id="1623218"/>
    <lineage>
        <taxon>Bacteria</taxon>
        <taxon>Pseudomonadati</taxon>
        <taxon>Pseudomonadota</taxon>
        <taxon>Gammaproteobacteria</taxon>
        <taxon>Lysobacterales</taxon>
        <taxon>Rhodanobacteraceae</taxon>
        <taxon>Rhodanobacter</taxon>
    </lineage>
</organism>
<dbReference type="RefSeq" id="WP_377366107.1">
    <property type="nucleotide sequence ID" value="NZ_JBHTMN010000007.1"/>
</dbReference>
<evidence type="ECO:0000256" key="7">
    <source>
        <dbReference type="ARBA" id="ARBA00023136"/>
    </source>
</evidence>
<keyword evidence="6 10" id="KW-0406">Ion transport</keyword>
<dbReference type="PRINTS" id="PR00126">
    <property type="entry name" value="ATPASEGAMMA"/>
</dbReference>
<comment type="caution">
    <text evidence="11">The sequence shown here is derived from an EMBL/GenBank/DDBJ whole genome shotgun (WGS) entry which is preliminary data.</text>
</comment>
<evidence type="ECO:0000256" key="10">
    <source>
        <dbReference type="HAMAP-Rule" id="MF_00815"/>
    </source>
</evidence>
<proteinExistence type="inferred from homology"/>
<comment type="subunit">
    <text evidence="10">F-type ATPases have 2 components, CF(1) - the catalytic core - and CF(0) - the membrane proton channel. CF(1) has five subunits: alpha(3), beta(3), gamma(1), delta(1), epsilon(1). CF(0) has three main subunits: a, b and c.</text>
</comment>
<name>A0ABW4AYR0_9GAMM</name>
<dbReference type="InterPro" id="IPR000131">
    <property type="entry name" value="ATP_synth_F1_gsu"/>
</dbReference>
<dbReference type="PROSITE" id="PS00153">
    <property type="entry name" value="ATPASE_GAMMA"/>
    <property type="match status" value="1"/>
</dbReference>
<keyword evidence="4 10" id="KW-0813">Transport</keyword>